<keyword evidence="1" id="KW-0472">Membrane</keyword>
<evidence type="ECO:0000313" key="3">
    <source>
        <dbReference type="EMBL" id="SFO49831.1"/>
    </source>
</evidence>
<dbReference type="EMBL" id="RBXX01000002">
    <property type="protein sequence ID" value="RKT82421.1"/>
    <property type="molecule type" value="Genomic_DNA"/>
</dbReference>
<dbReference type="Proteomes" id="UP000199398">
    <property type="component" value="Unassembled WGS sequence"/>
</dbReference>
<dbReference type="AlphaFoldDB" id="A0A1I5HPS3"/>
<protein>
    <submittedName>
        <fullName evidence="3">Uncharacterized protein</fullName>
    </submittedName>
</protein>
<accession>A0A1I5HPS3</accession>
<keyword evidence="1" id="KW-1133">Transmembrane helix</keyword>
<dbReference type="Proteomes" id="UP000270697">
    <property type="component" value="Unassembled WGS sequence"/>
</dbReference>
<keyword evidence="5" id="KW-1185">Reference proteome</keyword>
<evidence type="ECO:0000313" key="4">
    <source>
        <dbReference type="Proteomes" id="UP000199398"/>
    </source>
</evidence>
<proteinExistence type="predicted"/>
<sequence length="276" mass="29529">MARLSEELPAAMRRLRSAGAASTAARLGVALVGVGLLVAGTVAVFATTNSAGSSALIAAGTVLVAVAVFTNRLESVEGAGVKIQLGAVAAKLQEADQADASGDAEAAEQLRREAQLLVVAMEPIATRYEAIRKSSPHGRRRTDALSELVEQARKMARFDFISTEAVEELFRSGQDGNRITALGLMLEDTRFASVPIITEVFRGPRSNFELWHALRVCLDVVRQDGQQAHYEAIREAISVARANGSLGGGSDRSRFRLAERIANAMERRENSDQGAR</sequence>
<evidence type="ECO:0000313" key="2">
    <source>
        <dbReference type="EMBL" id="RKT82421.1"/>
    </source>
</evidence>
<reference evidence="3 4" key="1">
    <citation type="submission" date="2016-10" db="EMBL/GenBank/DDBJ databases">
        <authorList>
            <person name="de Groot N.N."/>
        </authorList>
    </citation>
    <scope>NUCLEOTIDE SEQUENCE [LARGE SCALE GENOMIC DNA]</scope>
    <source>
        <strain evidence="3 4">CPCC 201259</strain>
    </source>
</reference>
<organism evidence="3 4">
    <name type="scientific">Saccharopolyspora antimicrobica</name>
    <dbReference type="NCBI Taxonomy" id="455193"/>
    <lineage>
        <taxon>Bacteria</taxon>
        <taxon>Bacillati</taxon>
        <taxon>Actinomycetota</taxon>
        <taxon>Actinomycetes</taxon>
        <taxon>Pseudonocardiales</taxon>
        <taxon>Pseudonocardiaceae</taxon>
        <taxon>Saccharopolyspora</taxon>
    </lineage>
</organism>
<name>A0A1I5HPS3_9PSEU</name>
<keyword evidence="1" id="KW-0812">Transmembrane</keyword>
<reference evidence="2 5" key="2">
    <citation type="submission" date="2018-10" db="EMBL/GenBank/DDBJ databases">
        <title>Sequencing the genomes of 1000 actinobacteria strains.</title>
        <authorList>
            <person name="Klenk H.-P."/>
        </authorList>
    </citation>
    <scope>NUCLEOTIDE SEQUENCE [LARGE SCALE GENOMIC DNA]</scope>
    <source>
        <strain evidence="2 5">DSM 45119</strain>
    </source>
</reference>
<evidence type="ECO:0000313" key="5">
    <source>
        <dbReference type="Proteomes" id="UP000270697"/>
    </source>
</evidence>
<dbReference type="EMBL" id="FOUP01000016">
    <property type="protein sequence ID" value="SFO49831.1"/>
    <property type="molecule type" value="Genomic_DNA"/>
</dbReference>
<gene>
    <name evidence="2" type="ORF">ATL45_0668</name>
    <name evidence="3" type="ORF">SAMN05421805_1169</name>
</gene>
<feature type="transmembrane region" description="Helical" evidence="1">
    <location>
        <begin position="51"/>
        <end position="69"/>
    </location>
</feature>
<feature type="transmembrane region" description="Helical" evidence="1">
    <location>
        <begin position="21"/>
        <end position="45"/>
    </location>
</feature>
<evidence type="ECO:0000256" key="1">
    <source>
        <dbReference type="SAM" id="Phobius"/>
    </source>
</evidence>